<keyword evidence="2" id="KW-1185">Reference proteome</keyword>
<name>A0A9W8IXV7_9AGAR</name>
<dbReference type="Proteomes" id="UP001140091">
    <property type="component" value="Unassembled WGS sequence"/>
</dbReference>
<comment type="caution">
    <text evidence="1">The sequence shown here is derived from an EMBL/GenBank/DDBJ whole genome shotgun (WGS) entry which is preliminary data.</text>
</comment>
<proteinExistence type="predicted"/>
<feature type="non-terminal residue" evidence="1">
    <location>
        <position position="280"/>
    </location>
</feature>
<reference evidence="1" key="1">
    <citation type="submission" date="2022-06" db="EMBL/GenBank/DDBJ databases">
        <title>Genome Sequence of Candolleomyces eurysporus.</title>
        <authorList>
            <person name="Buettner E."/>
        </authorList>
    </citation>
    <scope>NUCLEOTIDE SEQUENCE</scope>
    <source>
        <strain evidence="1">VTCC 930004</strain>
    </source>
</reference>
<dbReference type="AlphaFoldDB" id="A0A9W8IXV7"/>
<dbReference type="OrthoDB" id="3010872at2759"/>
<sequence length="280" mass="30253">MPPAELSDEEWDAQFDYLLERFTELFTQEAPDASNLGSEVQNLINEHPTSACAEALATALVQLSSASPKLIDKPVEAISAILPSFKQVEIDFGGSPSPFETVLHIRFSDLFKTVLHGLQLQDPTAARRKLVVEDNPVLTSALLGGSCIKYGLVDLGRAFDSFVADGLQLEKPESKKGSTEVKTLAAVIVVAATGKAFINKLGTFSTGKVYGQEAVLTALKGDVTGLVTNGGAKRLLEVCNTIDIDEVNLTMIPFQELIVNGETGFEKTYTSREIWEKVFG</sequence>
<protein>
    <submittedName>
        <fullName evidence="1">Uncharacterized protein</fullName>
    </submittedName>
</protein>
<accession>A0A9W8IXV7</accession>
<organism evidence="1 2">
    <name type="scientific">Candolleomyces eurysporus</name>
    <dbReference type="NCBI Taxonomy" id="2828524"/>
    <lineage>
        <taxon>Eukaryota</taxon>
        <taxon>Fungi</taxon>
        <taxon>Dikarya</taxon>
        <taxon>Basidiomycota</taxon>
        <taxon>Agaricomycotina</taxon>
        <taxon>Agaricomycetes</taxon>
        <taxon>Agaricomycetidae</taxon>
        <taxon>Agaricales</taxon>
        <taxon>Agaricineae</taxon>
        <taxon>Psathyrellaceae</taxon>
        <taxon>Candolleomyces</taxon>
    </lineage>
</organism>
<dbReference type="EMBL" id="JANBPK010001201">
    <property type="protein sequence ID" value="KAJ2924901.1"/>
    <property type="molecule type" value="Genomic_DNA"/>
</dbReference>
<evidence type="ECO:0000313" key="2">
    <source>
        <dbReference type="Proteomes" id="UP001140091"/>
    </source>
</evidence>
<gene>
    <name evidence="1" type="ORF">H1R20_g12212</name>
</gene>
<evidence type="ECO:0000313" key="1">
    <source>
        <dbReference type="EMBL" id="KAJ2924901.1"/>
    </source>
</evidence>